<dbReference type="InterPro" id="IPR000424">
    <property type="entry name" value="Primosome_PriB/ssb"/>
</dbReference>
<evidence type="ECO:0000313" key="4">
    <source>
        <dbReference type="EMBL" id="MEV0970438.1"/>
    </source>
</evidence>
<accession>A0ABV3GFL8</accession>
<dbReference type="Gene3D" id="2.40.50.140">
    <property type="entry name" value="Nucleic acid-binding proteins"/>
    <property type="match status" value="1"/>
</dbReference>
<dbReference type="EMBL" id="JBFALK010000009">
    <property type="protein sequence ID" value="MEV0970438.1"/>
    <property type="molecule type" value="Genomic_DNA"/>
</dbReference>
<evidence type="ECO:0000256" key="1">
    <source>
        <dbReference type="ARBA" id="ARBA00023125"/>
    </source>
</evidence>
<dbReference type="SUPFAM" id="SSF50249">
    <property type="entry name" value="Nucleic acid-binding proteins"/>
    <property type="match status" value="1"/>
</dbReference>
<dbReference type="InterPro" id="IPR012340">
    <property type="entry name" value="NA-bd_OB-fold"/>
</dbReference>
<protein>
    <submittedName>
        <fullName evidence="4">Single-stranded DNA-binding protein</fullName>
    </submittedName>
</protein>
<keyword evidence="5" id="KW-1185">Reference proteome</keyword>
<evidence type="ECO:0000256" key="2">
    <source>
        <dbReference type="PROSITE-ProRule" id="PRU00252"/>
    </source>
</evidence>
<keyword evidence="1 2" id="KW-0238">DNA-binding</keyword>
<comment type="caution">
    <text evidence="4">The sequence shown here is derived from an EMBL/GenBank/DDBJ whole genome shotgun (WGS) entry which is preliminary data.</text>
</comment>
<evidence type="ECO:0000313" key="5">
    <source>
        <dbReference type="Proteomes" id="UP001551675"/>
    </source>
</evidence>
<evidence type="ECO:0000256" key="3">
    <source>
        <dbReference type="SAM" id="MobiDB-lite"/>
    </source>
</evidence>
<gene>
    <name evidence="4" type="ORF">AB0I59_17535</name>
</gene>
<sequence>MHLNSVVLRGRLSMEAEDRALPSGVVLTRWRLAVRRPEERPGHRRADGIECATFDDDVRAVVSAWRLDDVVEVEGAVRRRWWRGGSRYEIEVRTARRIEGRRSSQRSRAPAVRSAQGEETAEIDHPSAASPTAVPPLVTTASAVLPSSDSTSPAAFRPVFTPPVVATTAMEGGGAEAERCAGPLDQPIG</sequence>
<dbReference type="Proteomes" id="UP001551675">
    <property type="component" value="Unassembled WGS sequence"/>
</dbReference>
<dbReference type="GO" id="GO:0003677">
    <property type="term" value="F:DNA binding"/>
    <property type="evidence" value="ECO:0007669"/>
    <property type="project" value="UniProtKB-KW"/>
</dbReference>
<organism evidence="4 5">
    <name type="scientific">Microtetraspora glauca</name>
    <dbReference type="NCBI Taxonomy" id="1996"/>
    <lineage>
        <taxon>Bacteria</taxon>
        <taxon>Bacillati</taxon>
        <taxon>Actinomycetota</taxon>
        <taxon>Actinomycetes</taxon>
        <taxon>Streptosporangiales</taxon>
        <taxon>Streptosporangiaceae</taxon>
        <taxon>Microtetraspora</taxon>
    </lineage>
</organism>
<dbReference type="RefSeq" id="WP_061255530.1">
    <property type="nucleotide sequence ID" value="NZ_JBFALK010000009.1"/>
</dbReference>
<name>A0ABV3GFL8_MICGL</name>
<dbReference type="PROSITE" id="PS50935">
    <property type="entry name" value="SSB"/>
    <property type="match status" value="1"/>
</dbReference>
<proteinExistence type="predicted"/>
<reference evidence="4 5" key="1">
    <citation type="submission" date="2024-06" db="EMBL/GenBank/DDBJ databases">
        <title>The Natural Products Discovery Center: Release of the First 8490 Sequenced Strains for Exploring Actinobacteria Biosynthetic Diversity.</title>
        <authorList>
            <person name="Kalkreuter E."/>
            <person name="Kautsar S.A."/>
            <person name="Yang D."/>
            <person name="Bader C.D."/>
            <person name="Teijaro C.N."/>
            <person name="Fluegel L."/>
            <person name="Davis C.M."/>
            <person name="Simpson J.R."/>
            <person name="Lauterbach L."/>
            <person name="Steele A.D."/>
            <person name="Gui C."/>
            <person name="Meng S."/>
            <person name="Li G."/>
            <person name="Viehrig K."/>
            <person name="Ye F."/>
            <person name="Su P."/>
            <person name="Kiefer A.F."/>
            <person name="Nichols A."/>
            <person name="Cepeda A.J."/>
            <person name="Yan W."/>
            <person name="Fan B."/>
            <person name="Jiang Y."/>
            <person name="Adhikari A."/>
            <person name="Zheng C.-J."/>
            <person name="Schuster L."/>
            <person name="Cowan T.M."/>
            <person name="Smanski M.J."/>
            <person name="Chevrette M.G."/>
            <person name="De Carvalho L.P.S."/>
            <person name="Shen B."/>
        </authorList>
    </citation>
    <scope>NUCLEOTIDE SEQUENCE [LARGE SCALE GENOMIC DNA]</scope>
    <source>
        <strain evidence="4 5">NPDC050100</strain>
    </source>
</reference>
<feature type="region of interest" description="Disordered" evidence="3">
    <location>
        <begin position="99"/>
        <end position="134"/>
    </location>
</feature>